<evidence type="ECO:0000313" key="2">
    <source>
        <dbReference type="Proteomes" id="UP001642484"/>
    </source>
</evidence>
<dbReference type="InterPro" id="IPR006048">
    <property type="entry name" value="A-amylase/branching_C"/>
</dbReference>
<dbReference type="Pfam" id="PF02806">
    <property type="entry name" value="Alpha-amylase_C"/>
    <property type="match status" value="1"/>
</dbReference>
<dbReference type="InterPro" id="IPR017853">
    <property type="entry name" value="GH"/>
</dbReference>
<organism evidence="1 2">
    <name type="scientific">Durusdinium trenchii</name>
    <dbReference type="NCBI Taxonomy" id="1381693"/>
    <lineage>
        <taxon>Eukaryota</taxon>
        <taxon>Sar</taxon>
        <taxon>Alveolata</taxon>
        <taxon>Dinophyceae</taxon>
        <taxon>Suessiales</taxon>
        <taxon>Symbiodiniaceae</taxon>
        <taxon>Durusdinium</taxon>
    </lineage>
</organism>
<protein>
    <submittedName>
        <fullName evidence="1">Uncharacterized protein</fullName>
    </submittedName>
</protein>
<dbReference type="PANTHER" id="PTHR43447">
    <property type="entry name" value="ALPHA-AMYLASE"/>
    <property type="match status" value="1"/>
</dbReference>
<reference evidence="1 2" key="1">
    <citation type="submission" date="2024-02" db="EMBL/GenBank/DDBJ databases">
        <authorList>
            <person name="Chen Y."/>
            <person name="Shah S."/>
            <person name="Dougan E. K."/>
            <person name="Thang M."/>
            <person name="Chan C."/>
        </authorList>
    </citation>
    <scope>NUCLEOTIDE SEQUENCE [LARGE SCALE GENOMIC DNA]</scope>
</reference>
<accession>A0ABP0IYP6</accession>
<dbReference type="InterPro" id="IPR031319">
    <property type="entry name" value="A-amylase_C"/>
</dbReference>
<dbReference type="PRINTS" id="PR00110">
    <property type="entry name" value="ALPHAAMYLASE"/>
</dbReference>
<comment type="caution">
    <text evidence="1">The sequence shown here is derived from an EMBL/GenBank/DDBJ whole genome shotgun (WGS) entry which is preliminary data.</text>
</comment>
<dbReference type="Proteomes" id="UP001642484">
    <property type="component" value="Unassembled WGS sequence"/>
</dbReference>
<dbReference type="EMBL" id="CAXAMN010004002">
    <property type="protein sequence ID" value="CAK9007229.1"/>
    <property type="molecule type" value="Genomic_DNA"/>
</dbReference>
<gene>
    <name evidence="1" type="ORF">CCMP2556_LOCUS8759</name>
</gene>
<dbReference type="SUPFAM" id="SSF51445">
    <property type="entry name" value="(Trans)glycosidases"/>
    <property type="match status" value="1"/>
</dbReference>
<dbReference type="InterPro" id="IPR013780">
    <property type="entry name" value="Glyco_hydro_b"/>
</dbReference>
<proteinExistence type="predicted"/>
<dbReference type="InterPro" id="IPR006046">
    <property type="entry name" value="Alpha_amylase"/>
</dbReference>
<dbReference type="SMART" id="SM00632">
    <property type="entry name" value="Aamy_C"/>
    <property type="match status" value="1"/>
</dbReference>
<evidence type="ECO:0000313" key="1">
    <source>
        <dbReference type="EMBL" id="CAK9007229.1"/>
    </source>
</evidence>
<dbReference type="SUPFAM" id="SSF51011">
    <property type="entry name" value="Glycosyl hydrolase domain"/>
    <property type="match status" value="1"/>
</dbReference>
<name>A0ABP0IYP6_9DINO</name>
<dbReference type="Gene3D" id="3.20.20.80">
    <property type="entry name" value="Glycosidases"/>
    <property type="match status" value="1"/>
</dbReference>
<keyword evidence="2" id="KW-1185">Reference proteome</keyword>
<dbReference type="InterPro" id="IPR006047">
    <property type="entry name" value="GH13_cat_dom"/>
</dbReference>
<sequence>MSVSAIICHPDARETRTHVAEMADPWGIKEADFEVRKEEQELLRIEELKRCLASHEDRGADLERRLAVHDELRTHARGGAAAPRVGEEQRRAAQETEEERRQLLQRLEELQLAAVERGVSALPKDYSWPERLFNSSLSDIPEHSPDAGDAGNAGDAGDAGRAARTVAALRVKVRRQEQDLQKELALLAAEVSREADATITFDQLQSKEAQVFEAQAQRAALATLWCHFSEKAREKFQPGAFTVQAVEDTSREQAEQLDSAASELRATLAQQLENVETLEGAVQEEEHLELQQLHELRALKAESATEQKVRLRRALVVLKKEHEVLEGEKARVYHDEIATLRLELEQIEECYRGLVQKLQECHREEELRSERLAEHFQLGQRLLSTAASRASEEDVELPSSSCVQKGDAAEQRTRYCDLEGLPDLCTSCPNVQRAVGQYLTTLLQSGVAGFRIDAAKHQDAGELKALLQQTGSLPWVFQEVIEGGGEAVTAQMYQGIGKVTEFNYARQLAPNFLQEGKLKYLGSFGESWGLISSDTAVVFMDNHDTQRGEAQLTYKNGGLYSLANVFMLAHPYGYPKVMSSYVFDAHDQGPPSQPVHSATGVACGGQPWVCEHRYPEIANMVAWRRSAGANKTLESFTASDDGNGAFFCRSSSACVALNRGSGTWTTTVKTSMPAGQYKNVIQSSGSNVEVKADGTANLVVPSLGAVAFHVNAAVEQRPTIAII</sequence>
<dbReference type="Gene3D" id="2.60.40.1180">
    <property type="entry name" value="Golgi alpha-mannosidase II"/>
    <property type="match status" value="1"/>
</dbReference>
<dbReference type="SMART" id="SM00642">
    <property type="entry name" value="Aamy"/>
    <property type="match status" value="1"/>
</dbReference>